<dbReference type="EMBL" id="RSCE01000001">
    <property type="protein sequence ID" value="RSH88582.1"/>
    <property type="molecule type" value="Genomic_DNA"/>
</dbReference>
<dbReference type="Gene3D" id="1.10.240.10">
    <property type="entry name" value="Tyrosyl-Transfer RNA Synthetase"/>
    <property type="match status" value="1"/>
</dbReference>
<dbReference type="GO" id="GO:0070183">
    <property type="term" value="P:mitochondrial tryptophanyl-tRNA aminoacylation"/>
    <property type="evidence" value="ECO:0007669"/>
    <property type="project" value="TreeGrafter"/>
</dbReference>
<dbReference type="CDD" id="cd00806">
    <property type="entry name" value="TrpRS_core"/>
    <property type="match status" value="1"/>
</dbReference>
<keyword evidence="13" id="KW-1185">Reference proteome</keyword>
<dbReference type="RefSeq" id="XP_028480790.1">
    <property type="nucleotide sequence ID" value="XM_028616933.1"/>
</dbReference>
<evidence type="ECO:0000313" key="13">
    <source>
        <dbReference type="Proteomes" id="UP000279236"/>
    </source>
</evidence>
<name>A0A427YBW0_9TREE</name>
<dbReference type="GO" id="GO:0004830">
    <property type="term" value="F:tryptophan-tRNA ligase activity"/>
    <property type="evidence" value="ECO:0007669"/>
    <property type="project" value="UniProtKB-EC"/>
</dbReference>
<dbReference type="Proteomes" id="UP000279236">
    <property type="component" value="Unassembled WGS sequence"/>
</dbReference>
<evidence type="ECO:0000256" key="8">
    <source>
        <dbReference type="ARBA" id="ARBA00023146"/>
    </source>
</evidence>
<dbReference type="PANTHER" id="PTHR43766:SF1">
    <property type="entry name" value="TRYPTOPHAN--TRNA LIGASE, MITOCHONDRIAL"/>
    <property type="match status" value="1"/>
</dbReference>
<dbReference type="STRING" id="105984.A0A427YBW0"/>
<evidence type="ECO:0000256" key="6">
    <source>
        <dbReference type="ARBA" id="ARBA00022840"/>
    </source>
</evidence>
<sequence>MHGQVIFSGIQPTGTPHQMGNYLGLFQPFLELQRTAPTTTPIYLSVVGLHAITLPQDPKQLVQDRRNMLAALLASGVDPERTTLYLQEDVPEHAELAWYLNTISSVGRLQRMTTWKSRLATSRNAASEDEVSESDLRLGLLAYPVLQAADILLYKSTLVPVGEDQTQHLELSRDTAEAFNSQFGDIFPVPDTRIVHSKRILSLRDPLQKMSKSAPLPASRISITDSSKDIVSKIKTAVTDGERTMSYDPATRPGVANLLTIWSALDDAGRTPQELADELNQAGGGGAQLKAAVSDVVVAKLAPIREEYARISADQGYIREVAAKGRDRAREVAARTMDEVRKATGLGGI</sequence>
<keyword evidence="8 11" id="KW-0030">Aminoacyl-tRNA synthetase</keyword>
<protein>
    <recommendedName>
        <fullName evidence="3">tryptophan--tRNA ligase</fullName>
        <ecNumber evidence="3">6.1.1.2</ecNumber>
    </recommendedName>
    <alternativeName>
        <fullName evidence="9">Tryptophanyl-tRNA synthetase</fullName>
    </alternativeName>
</protein>
<dbReference type="NCBIfam" id="TIGR00233">
    <property type="entry name" value="trpS"/>
    <property type="match status" value="1"/>
</dbReference>
<dbReference type="InterPro" id="IPR002305">
    <property type="entry name" value="aa-tRNA-synth_Ic"/>
</dbReference>
<evidence type="ECO:0000256" key="3">
    <source>
        <dbReference type="ARBA" id="ARBA00013161"/>
    </source>
</evidence>
<evidence type="ECO:0000256" key="5">
    <source>
        <dbReference type="ARBA" id="ARBA00022741"/>
    </source>
</evidence>
<comment type="caution">
    <text evidence="12">The sequence shown here is derived from an EMBL/GenBank/DDBJ whole genome shotgun (WGS) entry which is preliminary data.</text>
</comment>
<comment type="catalytic activity">
    <reaction evidence="10">
        <text>tRNA(Trp) + L-tryptophan + ATP = L-tryptophyl-tRNA(Trp) + AMP + diphosphate + H(+)</text>
        <dbReference type="Rhea" id="RHEA:24080"/>
        <dbReference type="Rhea" id="RHEA-COMP:9671"/>
        <dbReference type="Rhea" id="RHEA-COMP:9705"/>
        <dbReference type="ChEBI" id="CHEBI:15378"/>
        <dbReference type="ChEBI" id="CHEBI:30616"/>
        <dbReference type="ChEBI" id="CHEBI:33019"/>
        <dbReference type="ChEBI" id="CHEBI:57912"/>
        <dbReference type="ChEBI" id="CHEBI:78442"/>
        <dbReference type="ChEBI" id="CHEBI:78535"/>
        <dbReference type="ChEBI" id="CHEBI:456215"/>
        <dbReference type="EC" id="6.1.1.2"/>
    </reaction>
</comment>
<dbReference type="Gene3D" id="3.40.50.620">
    <property type="entry name" value="HUPs"/>
    <property type="match status" value="1"/>
</dbReference>
<dbReference type="PRINTS" id="PR01039">
    <property type="entry name" value="TRNASYNTHTRP"/>
</dbReference>
<evidence type="ECO:0000256" key="10">
    <source>
        <dbReference type="ARBA" id="ARBA00049929"/>
    </source>
</evidence>
<keyword evidence="7 11" id="KW-0648">Protein biosynthesis</keyword>
<evidence type="ECO:0000256" key="9">
    <source>
        <dbReference type="ARBA" id="ARBA00030268"/>
    </source>
</evidence>
<dbReference type="OrthoDB" id="15808at2759"/>
<dbReference type="FunFam" id="1.10.240.10:FF:000002">
    <property type="entry name" value="Tryptophan--tRNA ligase"/>
    <property type="match status" value="1"/>
</dbReference>
<evidence type="ECO:0000256" key="1">
    <source>
        <dbReference type="ARBA" id="ARBA00004173"/>
    </source>
</evidence>
<keyword evidence="6 11" id="KW-0067">ATP-binding</keyword>
<keyword evidence="5 11" id="KW-0547">Nucleotide-binding</keyword>
<dbReference type="AlphaFoldDB" id="A0A427YBW0"/>
<evidence type="ECO:0000256" key="11">
    <source>
        <dbReference type="RuleBase" id="RU363036"/>
    </source>
</evidence>
<dbReference type="SUPFAM" id="SSF52374">
    <property type="entry name" value="Nucleotidylyl transferase"/>
    <property type="match status" value="1"/>
</dbReference>
<dbReference type="HAMAP" id="MF_00140_B">
    <property type="entry name" value="Trp_tRNA_synth_B"/>
    <property type="match status" value="1"/>
</dbReference>
<dbReference type="GeneID" id="39585674"/>
<accession>A0A427YBW0</accession>
<evidence type="ECO:0000313" key="12">
    <source>
        <dbReference type="EMBL" id="RSH88582.1"/>
    </source>
</evidence>
<organism evidence="12 13">
    <name type="scientific">Apiotrichum porosum</name>
    <dbReference type="NCBI Taxonomy" id="105984"/>
    <lineage>
        <taxon>Eukaryota</taxon>
        <taxon>Fungi</taxon>
        <taxon>Dikarya</taxon>
        <taxon>Basidiomycota</taxon>
        <taxon>Agaricomycotina</taxon>
        <taxon>Tremellomycetes</taxon>
        <taxon>Trichosporonales</taxon>
        <taxon>Trichosporonaceae</taxon>
        <taxon>Apiotrichum</taxon>
    </lineage>
</organism>
<reference evidence="12 13" key="1">
    <citation type="submission" date="2018-11" db="EMBL/GenBank/DDBJ databases">
        <title>Genome sequence of Apiotrichum porosum DSM 27194.</title>
        <authorList>
            <person name="Aliyu H."/>
            <person name="Gorte O."/>
            <person name="Ochsenreither K."/>
        </authorList>
    </citation>
    <scope>NUCLEOTIDE SEQUENCE [LARGE SCALE GENOMIC DNA]</scope>
    <source>
        <strain evidence="12 13">DSM 27194</strain>
    </source>
</reference>
<proteinExistence type="inferred from homology"/>
<dbReference type="Pfam" id="PF00579">
    <property type="entry name" value="tRNA-synt_1b"/>
    <property type="match status" value="1"/>
</dbReference>
<dbReference type="PANTHER" id="PTHR43766">
    <property type="entry name" value="TRYPTOPHAN--TRNA LIGASE, MITOCHONDRIAL"/>
    <property type="match status" value="1"/>
</dbReference>
<gene>
    <name evidence="12" type="primary">MSW1</name>
    <name evidence="12" type="ORF">EHS24_001131</name>
</gene>
<dbReference type="GO" id="GO:0005524">
    <property type="term" value="F:ATP binding"/>
    <property type="evidence" value="ECO:0007669"/>
    <property type="project" value="UniProtKB-KW"/>
</dbReference>
<dbReference type="InterPro" id="IPR014729">
    <property type="entry name" value="Rossmann-like_a/b/a_fold"/>
</dbReference>
<keyword evidence="4 11" id="KW-0436">Ligase</keyword>
<comment type="similarity">
    <text evidence="2 11">Belongs to the class-I aminoacyl-tRNA synthetase family.</text>
</comment>
<dbReference type="InterPro" id="IPR050203">
    <property type="entry name" value="Trp-tRNA_synthetase"/>
</dbReference>
<evidence type="ECO:0000256" key="4">
    <source>
        <dbReference type="ARBA" id="ARBA00022598"/>
    </source>
</evidence>
<comment type="subcellular location">
    <subcellularLocation>
        <location evidence="1">Mitochondrion</location>
    </subcellularLocation>
</comment>
<dbReference type="InterPro" id="IPR024109">
    <property type="entry name" value="Trp-tRNA-ligase_bac-type"/>
</dbReference>
<dbReference type="EC" id="6.1.1.2" evidence="3"/>
<evidence type="ECO:0000256" key="2">
    <source>
        <dbReference type="ARBA" id="ARBA00005594"/>
    </source>
</evidence>
<dbReference type="InterPro" id="IPR002306">
    <property type="entry name" value="Trp-tRNA-ligase"/>
</dbReference>
<evidence type="ECO:0000256" key="7">
    <source>
        <dbReference type="ARBA" id="ARBA00022917"/>
    </source>
</evidence>
<dbReference type="GO" id="GO:0005759">
    <property type="term" value="C:mitochondrial matrix"/>
    <property type="evidence" value="ECO:0007669"/>
    <property type="project" value="TreeGrafter"/>
</dbReference>